<name>A0A2T1HWR4_9HYPH</name>
<evidence type="ECO:0000313" key="2">
    <source>
        <dbReference type="Proteomes" id="UP000239772"/>
    </source>
</evidence>
<evidence type="ECO:0000313" key="1">
    <source>
        <dbReference type="EMBL" id="PSC05949.1"/>
    </source>
</evidence>
<dbReference type="RefSeq" id="WP_106335789.1">
    <property type="nucleotide sequence ID" value="NZ_PVZS01000005.1"/>
</dbReference>
<sequence>MEKIALSRRQILAGGAAAAVVATERPASAHSIKGEVPWAPSQADAPHAIDPGGYIFFTPQEAALIEAAVARLIPADDLGPGAKELGVPTFLDRQLAGEYGRAERWYMLGPWRQGSDNQGYQSRLTPAQLYRYAIKQLDAHVSSIKDGRRFANLATEDQDALLSDLEAGKVDLGGVSGKAFFDLLLQNTIEGFFADPIYGGNRNMEAWRMIGFPGARYDYRDFVAKHGERFPLPPVGLQGRPAWSSKG</sequence>
<comment type="caution">
    <text evidence="1">The sequence shown here is derived from an EMBL/GenBank/DDBJ whole genome shotgun (WGS) entry which is preliminary data.</text>
</comment>
<dbReference type="AlphaFoldDB" id="A0A2T1HWR4"/>
<dbReference type="Proteomes" id="UP000239772">
    <property type="component" value="Unassembled WGS sequence"/>
</dbReference>
<gene>
    <name evidence="1" type="ORF">SLNSH_06115</name>
</gene>
<dbReference type="InterPro" id="IPR006311">
    <property type="entry name" value="TAT_signal"/>
</dbReference>
<proteinExistence type="predicted"/>
<organism evidence="1 2">
    <name type="scientific">Alsobacter soli</name>
    <dbReference type="NCBI Taxonomy" id="2109933"/>
    <lineage>
        <taxon>Bacteria</taxon>
        <taxon>Pseudomonadati</taxon>
        <taxon>Pseudomonadota</taxon>
        <taxon>Alphaproteobacteria</taxon>
        <taxon>Hyphomicrobiales</taxon>
        <taxon>Alsobacteraceae</taxon>
        <taxon>Alsobacter</taxon>
    </lineage>
</organism>
<dbReference type="Pfam" id="PF13618">
    <property type="entry name" value="Gluconate_2-dh3"/>
    <property type="match status" value="1"/>
</dbReference>
<accession>A0A2T1HWR4</accession>
<keyword evidence="2" id="KW-1185">Reference proteome</keyword>
<dbReference type="EMBL" id="PVZS01000005">
    <property type="protein sequence ID" value="PSC05949.1"/>
    <property type="molecule type" value="Genomic_DNA"/>
</dbReference>
<dbReference type="PROSITE" id="PS51318">
    <property type="entry name" value="TAT"/>
    <property type="match status" value="1"/>
</dbReference>
<protein>
    <submittedName>
        <fullName evidence="1">Twin-arginine translocation pathway signal protein</fullName>
    </submittedName>
</protein>
<dbReference type="InterPro" id="IPR027056">
    <property type="entry name" value="Gluconate_2DH_su3"/>
</dbReference>
<reference evidence="2" key="1">
    <citation type="submission" date="2018-03" db="EMBL/GenBank/DDBJ databases">
        <authorList>
            <person name="Sun L."/>
            <person name="Liu H."/>
            <person name="Chen W."/>
            <person name="Huang K."/>
            <person name="Liu W."/>
            <person name="Gao X."/>
        </authorList>
    </citation>
    <scope>NUCLEOTIDE SEQUENCE [LARGE SCALE GENOMIC DNA]</scope>
    <source>
        <strain evidence="2">SH9</strain>
    </source>
</reference>
<dbReference type="OrthoDB" id="8400810at2"/>